<dbReference type="EMBL" id="JAIEZQ010000002">
    <property type="protein sequence ID" value="MBY9076036.1"/>
    <property type="molecule type" value="Genomic_DNA"/>
</dbReference>
<dbReference type="PROSITE" id="PS51318">
    <property type="entry name" value="TAT"/>
    <property type="match status" value="1"/>
</dbReference>
<protein>
    <recommendedName>
        <fullName evidence="4">Secreted protein</fullName>
    </recommendedName>
</protein>
<sequence length="504" mass="54587">MSRPLFLSRRSVLCAAGAVTAATVTGCWGSPDHSDPSHPNPSQESAIFDLSFKIESRYRPFELVAPAFTAVRSGAGAVEGLAVSDHTPAAPFAAVEVDVDALTGPVCAGLATSGDEHLLAVYDPASQRASIEVRRGGRTTTVARKKARLPASFRFAFALCENRVTVLADTGDGWQPLLSRREKVSKHVDMRVPETLRAHRYAWGAHGSAGSAELAGVRAGLFGMTGIRDQHLVQHSDGTPYLRDGKAYFTATCAGLGFFQQAHWGVFTLDLAAPTRLEQVAQLYSRRDGLLLGDHAGQIVRDDENDRWLVATSSWGDFAFDGVHVRHVVTTDDVLSGVHVLETTPTPLPTRVSSWDPGMTRIDGRWHIGFVESPSQDPFDFHPALAAAPAGADWLDGLELVGAATDLHQCEGPIIARVEDRWWFLASDGDDRRYPVYDLRMRPAGTLDAPYETNIPHPQLVPLPEDRGGGYLLVTFDGTQFAEKVMGYGGHGDVLVMRSTDAGR</sequence>
<evidence type="ECO:0000313" key="3">
    <source>
        <dbReference type="Proteomes" id="UP000754710"/>
    </source>
</evidence>
<feature type="signal peptide" evidence="1">
    <location>
        <begin position="1"/>
        <end position="21"/>
    </location>
</feature>
<evidence type="ECO:0008006" key="4">
    <source>
        <dbReference type="Google" id="ProtNLM"/>
    </source>
</evidence>
<evidence type="ECO:0000256" key="1">
    <source>
        <dbReference type="SAM" id="SignalP"/>
    </source>
</evidence>
<dbReference type="SUPFAM" id="SSF75005">
    <property type="entry name" value="Arabinanase/levansucrase/invertase"/>
    <property type="match status" value="1"/>
</dbReference>
<accession>A0ABS7RLX1</accession>
<organism evidence="2 3">
    <name type="scientific">Nocardioides jiangsuensis</name>
    <dbReference type="NCBI Taxonomy" id="2866161"/>
    <lineage>
        <taxon>Bacteria</taxon>
        <taxon>Bacillati</taxon>
        <taxon>Actinomycetota</taxon>
        <taxon>Actinomycetes</taxon>
        <taxon>Propionibacteriales</taxon>
        <taxon>Nocardioidaceae</taxon>
        <taxon>Nocardioides</taxon>
    </lineage>
</organism>
<keyword evidence="1" id="KW-0732">Signal</keyword>
<keyword evidence="3" id="KW-1185">Reference proteome</keyword>
<evidence type="ECO:0000313" key="2">
    <source>
        <dbReference type="EMBL" id="MBY9076036.1"/>
    </source>
</evidence>
<comment type="caution">
    <text evidence="2">The sequence shown here is derived from an EMBL/GenBank/DDBJ whole genome shotgun (WGS) entry which is preliminary data.</text>
</comment>
<dbReference type="PROSITE" id="PS51257">
    <property type="entry name" value="PROKAR_LIPOPROTEIN"/>
    <property type="match status" value="1"/>
</dbReference>
<gene>
    <name evidence="2" type="ORF">K1X13_14470</name>
</gene>
<dbReference type="InterPro" id="IPR023296">
    <property type="entry name" value="Glyco_hydro_beta-prop_sf"/>
</dbReference>
<dbReference type="RefSeq" id="WP_221025722.1">
    <property type="nucleotide sequence ID" value="NZ_JAIEZQ010000002.1"/>
</dbReference>
<reference evidence="2 3" key="1">
    <citation type="submission" date="2021-08" db="EMBL/GenBank/DDBJ databases">
        <title>Nocardioides bacterium WL0053 sp. nov., isolated from the sediment.</title>
        <authorList>
            <person name="Wang L."/>
            <person name="Zhang D."/>
            <person name="Zhang A."/>
        </authorList>
    </citation>
    <scope>NUCLEOTIDE SEQUENCE [LARGE SCALE GENOMIC DNA]</scope>
    <source>
        <strain evidence="2 3">WL0053</strain>
    </source>
</reference>
<proteinExistence type="predicted"/>
<dbReference type="Proteomes" id="UP000754710">
    <property type="component" value="Unassembled WGS sequence"/>
</dbReference>
<name>A0ABS7RLX1_9ACTN</name>
<dbReference type="InterPro" id="IPR006311">
    <property type="entry name" value="TAT_signal"/>
</dbReference>
<feature type="chain" id="PRO_5047213314" description="Secreted protein" evidence="1">
    <location>
        <begin position="22"/>
        <end position="504"/>
    </location>
</feature>